<comment type="caution">
    <text evidence="1">The sequence shown here is derived from an EMBL/GenBank/DDBJ whole genome shotgun (WGS) entry which is preliminary data.</text>
</comment>
<name>A0A9J6AZT3_SOLCO</name>
<accession>A0A9J6AZT3</accession>
<dbReference type="EMBL" id="JACXVP010000001">
    <property type="protein sequence ID" value="KAG5629998.1"/>
    <property type="molecule type" value="Genomic_DNA"/>
</dbReference>
<evidence type="ECO:0000313" key="2">
    <source>
        <dbReference type="Proteomes" id="UP000824120"/>
    </source>
</evidence>
<dbReference type="AlphaFoldDB" id="A0A9J6AZT3"/>
<dbReference type="Proteomes" id="UP000824120">
    <property type="component" value="Chromosome 1"/>
</dbReference>
<evidence type="ECO:0000313" key="1">
    <source>
        <dbReference type="EMBL" id="KAG5629998.1"/>
    </source>
</evidence>
<dbReference type="OrthoDB" id="1626798at2759"/>
<reference evidence="1 2" key="1">
    <citation type="submission" date="2020-09" db="EMBL/GenBank/DDBJ databases">
        <title>De no assembly of potato wild relative species, Solanum commersonii.</title>
        <authorList>
            <person name="Cho K."/>
        </authorList>
    </citation>
    <scope>NUCLEOTIDE SEQUENCE [LARGE SCALE GENOMIC DNA]</scope>
    <source>
        <strain evidence="1">LZ3.2</strain>
        <tissue evidence="1">Leaf</tissue>
    </source>
</reference>
<gene>
    <name evidence="1" type="ORF">H5410_001715</name>
</gene>
<protein>
    <submittedName>
        <fullName evidence="1">Uncharacterized protein</fullName>
    </submittedName>
</protein>
<sequence length="233" mass="27698">MKELWDVICGSHHTTKDVDAAKRGPRHPKNLGTHWWQFSQRRMIRDCKENVITETRMRRIIVHGLRPKYIGIITVTRGWATKPTFFELENMLASEEDLEKPLSSLSINDEDKTLLSKRKDYKKRIKEKLTAWRRPKESTSKKLQQPANGEVLQLWKEGTLHRDCWYKKVEGNVATSSQNQQDEEEEWDFETFYTFEERNQQEELIPYHSNKEEEIALITISEMTGDYKRLIKT</sequence>
<organism evidence="1 2">
    <name type="scientific">Solanum commersonii</name>
    <name type="common">Commerson's wild potato</name>
    <name type="synonym">Commerson's nightshade</name>
    <dbReference type="NCBI Taxonomy" id="4109"/>
    <lineage>
        <taxon>Eukaryota</taxon>
        <taxon>Viridiplantae</taxon>
        <taxon>Streptophyta</taxon>
        <taxon>Embryophyta</taxon>
        <taxon>Tracheophyta</taxon>
        <taxon>Spermatophyta</taxon>
        <taxon>Magnoliopsida</taxon>
        <taxon>eudicotyledons</taxon>
        <taxon>Gunneridae</taxon>
        <taxon>Pentapetalae</taxon>
        <taxon>asterids</taxon>
        <taxon>lamiids</taxon>
        <taxon>Solanales</taxon>
        <taxon>Solanaceae</taxon>
        <taxon>Solanoideae</taxon>
        <taxon>Solaneae</taxon>
        <taxon>Solanum</taxon>
    </lineage>
</organism>
<proteinExistence type="predicted"/>
<keyword evidence="2" id="KW-1185">Reference proteome</keyword>